<keyword evidence="3" id="KW-1185">Reference proteome</keyword>
<dbReference type="InParanoid" id="A0A0C3B8T3"/>
<dbReference type="PROSITE" id="PS50097">
    <property type="entry name" value="BTB"/>
    <property type="match status" value="1"/>
</dbReference>
<evidence type="ECO:0000313" key="3">
    <source>
        <dbReference type="Proteomes" id="UP000054166"/>
    </source>
</evidence>
<accession>A0A0C3B8T3</accession>
<dbReference type="SUPFAM" id="SSF54695">
    <property type="entry name" value="POZ domain"/>
    <property type="match status" value="1"/>
</dbReference>
<protein>
    <recommendedName>
        <fullName evidence="1">BTB domain-containing protein</fullName>
    </recommendedName>
</protein>
<dbReference type="Proteomes" id="UP000054166">
    <property type="component" value="Unassembled WGS sequence"/>
</dbReference>
<evidence type="ECO:0000259" key="1">
    <source>
        <dbReference type="PROSITE" id="PS50097"/>
    </source>
</evidence>
<dbReference type="STRING" id="765440.A0A0C3B8T3"/>
<organism evidence="2 3">
    <name type="scientific">Piloderma croceum (strain F 1598)</name>
    <dbReference type="NCBI Taxonomy" id="765440"/>
    <lineage>
        <taxon>Eukaryota</taxon>
        <taxon>Fungi</taxon>
        <taxon>Dikarya</taxon>
        <taxon>Basidiomycota</taxon>
        <taxon>Agaricomycotina</taxon>
        <taxon>Agaricomycetes</taxon>
        <taxon>Agaricomycetidae</taxon>
        <taxon>Atheliales</taxon>
        <taxon>Atheliaceae</taxon>
        <taxon>Piloderma</taxon>
    </lineage>
</organism>
<dbReference type="AlphaFoldDB" id="A0A0C3B8T3"/>
<gene>
    <name evidence="2" type="ORF">PILCRDRAFT_819992</name>
</gene>
<dbReference type="InterPro" id="IPR011333">
    <property type="entry name" value="SKP1/BTB/POZ_sf"/>
</dbReference>
<reference evidence="2 3" key="1">
    <citation type="submission" date="2014-04" db="EMBL/GenBank/DDBJ databases">
        <authorList>
            <consortium name="DOE Joint Genome Institute"/>
            <person name="Kuo A."/>
            <person name="Tarkka M."/>
            <person name="Buscot F."/>
            <person name="Kohler A."/>
            <person name="Nagy L.G."/>
            <person name="Floudas D."/>
            <person name="Copeland A."/>
            <person name="Barry K.W."/>
            <person name="Cichocki N."/>
            <person name="Veneault-Fourrey C."/>
            <person name="LaButti K."/>
            <person name="Lindquist E.A."/>
            <person name="Lipzen A."/>
            <person name="Lundell T."/>
            <person name="Morin E."/>
            <person name="Murat C."/>
            <person name="Sun H."/>
            <person name="Tunlid A."/>
            <person name="Henrissat B."/>
            <person name="Grigoriev I.V."/>
            <person name="Hibbett D.S."/>
            <person name="Martin F."/>
            <person name="Nordberg H.P."/>
            <person name="Cantor M.N."/>
            <person name="Hua S.X."/>
        </authorList>
    </citation>
    <scope>NUCLEOTIDE SEQUENCE [LARGE SCALE GENOMIC DNA]</scope>
    <source>
        <strain evidence="2 3">F 1598</strain>
    </source>
</reference>
<dbReference type="HOGENOM" id="CLU_2638929_0_0_1"/>
<dbReference type="Pfam" id="PF00651">
    <property type="entry name" value="BTB"/>
    <property type="match status" value="1"/>
</dbReference>
<feature type="domain" description="BTB" evidence="1">
    <location>
        <begin position="19"/>
        <end position="49"/>
    </location>
</feature>
<dbReference type="CDD" id="cd18186">
    <property type="entry name" value="BTB_POZ_ZBTB_KLHL-like"/>
    <property type="match status" value="1"/>
</dbReference>
<dbReference type="InterPro" id="IPR000210">
    <property type="entry name" value="BTB/POZ_dom"/>
</dbReference>
<evidence type="ECO:0000313" key="2">
    <source>
        <dbReference type="EMBL" id="KIM82688.1"/>
    </source>
</evidence>
<dbReference type="OrthoDB" id="3027208at2759"/>
<name>A0A0C3B8T3_PILCF</name>
<dbReference type="EMBL" id="KN832993">
    <property type="protein sequence ID" value="KIM82688.1"/>
    <property type="molecule type" value="Genomic_DNA"/>
</dbReference>
<sequence>MDQNTADIPIHGEPWFDDGNVLLQAQSTQFKVHRGVLSANSGVFRDMLTLPQPAVGREQVVKGPVVNLSDSAEDWTH</sequence>
<dbReference type="Gene3D" id="3.30.710.10">
    <property type="entry name" value="Potassium Channel Kv1.1, Chain A"/>
    <property type="match status" value="1"/>
</dbReference>
<reference evidence="3" key="2">
    <citation type="submission" date="2015-01" db="EMBL/GenBank/DDBJ databases">
        <title>Evolutionary Origins and Diversification of the Mycorrhizal Mutualists.</title>
        <authorList>
            <consortium name="DOE Joint Genome Institute"/>
            <consortium name="Mycorrhizal Genomics Consortium"/>
            <person name="Kohler A."/>
            <person name="Kuo A."/>
            <person name="Nagy L.G."/>
            <person name="Floudas D."/>
            <person name="Copeland A."/>
            <person name="Barry K.W."/>
            <person name="Cichocki N."/>
            <person name="Veneault-Fourrey C."/>
            <person name="LaButti K."/>
            <person name="Lindquist E.A."/>
            <person name="Lipzen A."/>
            <person name="Lundell T."/>
            <person name="Morin E."/>
            <person name="Murat C."/>
            <person name="Riley R."/>
            <person name="Ohm R."/>
            <person name="Sun H."/>
            <person name="Tunlid A."/>
            <person name="Henrissat B."/>
            <person name="Grigoriev I.V."/>
            <person name="Hibbett D.S."/>
            <person name="Martin F."/>
        </authorList>
    </citation>
    <scope>NUCLEOTIDE SEQUENCE [LARGE SCALE GENOMIC DNA]</scope>
    <source>
        <strain evidence="3">F 1598</strain>
    </source>
</reference>
<proteinExistence type="predicted"/>